<organism evidence="1">
    <name type="scientific">Anguilla anguilla</name>
    <name type="common">European freshwater eel</name>
    <name type="synonym">Muraena anguilla</name>
    <dbReference type="NCBI Taxonomy" id="7936"/>
    <lineage>
        <taxon>Eukaryota</taxon>
        <taxon>Metazoa</taxon>
        <taxon>Chordata</taxon>
        <taxon>Craniata</taxon>
        <taxon>Vertebrata</taxon>
        <taxon>Euteleostomi</taxon>
        <taxon>Actinopterygii</taxon>
        <taxon>Neopterygii</taxon>
        <taxon>Teleostei</taxon>
        <taxon>Anguilliformes</taxon>
        <taxon>Anguillidae</taxon>
        <taxon>Anguilla</taxon>
    </lineage>
</organism>
<dbReference type="EMBL" id="GBXM01045383">
    <property type="protein sequence ID" value="JAH63194.1"/>
    <property type="molecule type" value="Transcribed_RNA"/>
</dbReference>
<accession>A0A0E9UBD2</accession>
<proteinExistence type="predicted"/>
<sequence length="47" mass="5440">MSVRFVCFTVFPCPSITFTQIQCLVHSGKVIELDRQFRVYLRSACNV</sequence>
<evidence type="ECO:0000313" key="1">
    <source>
        <dbReference type="EMBL" id="JAH63194.1"/>
    </source>
</evidence>
<reference evidence="1" key="1">
    <citation type="submission" date="2014-11" db="EMBL/GenBank/DDBJ databases">
        <authorList>
            <person name="Amaro Gonzalez C."/>
        </authorList>
    </citation>
    <scope>NUCLEOTIDE SEQUENCE</scope>
</reference>
<name>A0A0E9UBD2_ANGAN</name>
<protein>
    <submittedName>
        <fullName evidence="1">Uncharacterized protein</fullName>
    </submittedName>
</protein>
<dbReference type="AlphaFoldDB" id="A0A0E9UBD2"/>
<reference evidence="1" key="2">
    <citation type="journal article" date="2015" name="Fish Shellfish Immunol.">
        <title>Early steps in the European eel (Anguilla anguilla)-Vibrio vulnificus interaction in the gills: Role of the RtxA13 toxin.</title>
        <authorList>
            <person name="Callol A."/>
            <person name="Pajuelo D."/>
            <person name="Ebbesson L."/>
            <person name="Teles M."/>
            <person name="MacKenzie S."/>
            <person name="Amaro C."/>
        </authorList>
    </citation>
    <scope>NUCLEOTIDE SEQUENCE</scope>
</reference>